<dbReference type="Proteomes" id="UP000247755">
    <property type="component" value="Unassembled WGS sequence"/>
</dbReference>
<dbReference type="Pfam" id="PF07505">
    <property type="entry name" value="DUF5131"/>
    <property type="match status" value="1"/>
</dbReference>
<dbReference type="InterPro" id="IPR011101">
    <property type="entry name" value="DUF5131"/>
</dbReference>
<organism evidence="1 2">
    <name type="scientific">Burkholderia pyrrocinia</name>
    <name type="common">Pseudomonas pyrrocinia</name>
    <dbReference type="NCBI Taxonomy" id="60550"/>
    <lineage>
        <taxon>Bacteria</taxon>
        <taxon>Pseudomonadati</taxon>
        <taxon>Pseudomonadota</taxon>
        <taxon>Betaproteobacteria</taxon>
        <taxon>Burkholderiales</taxon>
        <taxon>Burkholderiaceae</taxon>
        <taxon>Burkholderia</taxon>
        <taxon>Burkholderia cepacia complex</taxon>
    </lineage>
</organism>
<accession>A0A318ILQ5</accession>
<evidence type="ECO:0000313" key="1">
    <source>
        <dbReference type="EMBL" id="PXX33683.1"/>
    </source>
</evidence>
<proteinExistence type="predicted"/>
<sequence>MIVGGESGADARPMHPDWLRDLRDQCEAVGVPFLFKQWGEFAPTPNVIEASGNLFHQFDDGAWMQRVGKRAAGRLLDSRIHNEFPGGEA</sequence>
<protein>
    <submittedName>
        <fullName evidence="1">Phage protein Gp37/Gp68</fullName>
    </submittedName>
</protein>
<evidence type="ECO:0000313" key="2">
    <source>
        <dbReference type="Proteomes" id="UP000247755"/>
    </source>
</evidence>
<comment type="caution">
    <text evidence="1">The sequence shown here is derived from an EMBL/GenBank/DDBJ whole genome shotgun (WGS) entry which is preliminary data.</text>
</comment>
<dbReference type="EMBL" id="QJJY01000010">
    <property type="protein sequence ID" value="PXX33683.1"/>
    <property type="molecule type" value="Genomic_DNA"/>
</dbReference>
<reference evidence="1 2" key="1">
    <citation type="submission" date="2018-05" db="EMBL/GenBank/DDBJ databases">
        <title>Comparative genomics of bacterial root endophytes of switchgrass collected from native prairies over two seasons.</title>
        <authorList>
            <person name="Tang Y."/>
        </authorList>
    </citation>
    <scope>NUCLEOTIDE SEQUENCE [LARGE SCALE GENOMIC DNA]</scope>
    <source>
        <strain evidence="1 2">NFIX32</strain>
    </source>
</reference>
<gene>
    <name evidence="1" type="ORF">NA66_1010207</name>
</gene>
<dbReference type="AlphaFoldDB" id="A0A318ILQ5"/>
<name>A0A318ILQ5_BURPY</name>